<organism evidence="5 6">
    <name type="scientific">Carboxydocella sporoproducens DSM 16521</name>
    <dbReference type="NCBI Taxonomy" id="1121270"/>
    <lineage>
        <taxon>Bacteria</taxon>
        <taxon>Bacillati</taxon>
        <taxon>Bacillota</taxon>
        <taxon>Clostridia</taxon>
        <taxon>Eubacteriales</taxon>
        <taxon>Clostridiales Family XVI. Incertae Sedis</taxon>
        <taxon>Carboxydocella</taxon>
    </lineage>
</organism>
<accession>A0A1T4P5U7</accession>
<sequence length="417" mass="47076">MIEKIVLPNGVRIVYEHLPWVKSVSIGIWVKAGSVSENEQNNGISHFIEHMMFKGTTQRSAKALAEALDAVGGQLNAFTSKEYTCYYAKVLDEYIDIAIDVLTDMFFNSLFATDAIDKERNVILEEIKMYEDTPDDIVHDLLSRALFSGHALGRPIIGTTEIINNIRREDILTYLEQTYRPENTVIAIAGSFEPEYVKNRFTQLFVNWQRENALTVTSQNTFEQQPVLVKTKDIEQVHICLGSYGLAAGDPDIYGLHCLNSLLGGGISSRLFQSIREERGLAYSVYSYTSNYMDTGILGIYAGLTMNNIPQVLTLIKENFEQMLNDLNEEELHRTKQQIKGNFVLGLESASSRMSRLGKLELTLGRITPIEEVLAKIDQVTVEQVKQLGTKFWYQQGWSLAAIGPKGTQEVIESWHK</sequence>
<dbReference type="PANTHER" id="PTHR11851">
    <property type="entry name" value="METALLOPROTEASE"/>
    <property type="match status" value="1"/>
</dbReference>
<evidence type="ECO:0000259" key="3">
    <source>
        <dbReference type="Pfam" id="PF00675"/>
    </source>
</evidence>
<evidence type="ECO:0000259" key="4">
    <source>
        <dbReference type="Pfam" id="PF05193"/>
    </source>
</evidence>
<dbReference type="AlphaFoldDB" id="A0A1T4P5U7"/>
<name>A0A1T4P5U7_9FIRM</name>
<dbReference type="PANTHER" id="PTHR11851:SF49">
    <property type="entry name" value="MITOCHONDRIAL-PROCESSING PEPTIDASE SUBUNIT ALPHA"/>
    <property type="match status" value="1"/>
</dbReference>
<dbReference type="Proteomes" id="UP000189933">
    <property type="component" value="Unassembled WGS sequence"/>
</dbReference>
<dbReference type="GO" id="GO:0006508">
    <property type="term" value="P:proteolysis"/>
    <property type="evidence" value="ECO:0007669"/>
    <property type="project" value="InterPro"/>
</dbReference>
<protein>
    <submittedName>
        <fullName evidence="5">Predicted Zn-dependent peptidase</fullName>
    </submittedName>
</protein>
<keyword evidence="6" id="KW-1185">Reference proteome</keyword>
<comment type="similarity">
    <text evidence="1 2">Belongs to the peptidase M16 family.</text>
</comment>
<evidence type="ECO:0000313" key="6">
    <source>
        <dbReference type="Proteomes" id="UP000189933"/>
    </source>
</evidence>
<evidence type="ECO:0000256" key="2">
    <source>
        <dbReference type="RuleBase" id="RU004447"/>
    </source>
</evidence>
<dbReference type="FunFam" id="3.30.830.10:FF:000008">
    <property type="entry name" value="Mitochondrial-processing peptidase subunit beta"/>
    <property type="match status" value="1"/>
</dbReference>
<dbReference type="Gene3D" id="3.30.830.10">
    <property type="entry name" value="Metalloenzyme, LuxS/M16 peptidase-like"/>
    <property type="match status" value="2"/>
</dbReference>
<dbReference type="PROSITE" id="PS00143">
    <property type="entry name" value="INSULINASE"/>
    <property type="match status" value="1"/>
</dbReference>
<reference evidence="6" key="1">
    <citation type="submission" date="2017-02" db="EMBL/GenBank/DDBJ databases">
        <authorList>
            <person name="Varghese N."/>
            <person name="Submissions S."/>
        </authorList>
    </citation>
    <scope>NUCLEOTIDE SEQUENCE [LARGE SCALE GENOMIC DNA]</scope>
    <source>
        <strain evidence="6">DSM 16521</strain>
    </source>
</reference>
<dbReference type="EMBL" id="FUXM01000010">
    <property type="protein sequence ID" value="SJZ86874.1"/>
    <property type="molecule type" value="Genomic_DNA"/>
</dbReference>
<proteinExistence type="inferred from homology"/>
<dbReference type="InterPro" id="IPR001431">
    <property type="entry name" value="Pept_M16_Zn_BS"/>
</dbReference>
<dbReference type="GO" id="GO:0046872">
    <property type="term" value="F:metal ion binding"/>
    <property type="evidence" value="ECO:0007669"/>
    <property type="project" value="InterPro"/>
</dbReference>
<feature type="domain" description="Peptidase M16 C-terminal" evidence="4">
    <location>
        <begin position="165"/>
        <end position="338"/>
    </location>
</feature>
<gene>
    <name evidence="5" type="ORF">SAMN02745885_01151</name>
</gene>
<dbReference type="Pfam" id="PF05193">
    <property type="entry name" value="Peptidase_M16_C"/>
    <property type="match status" value="1"/>
</dbReference>
<dbReference type="InterPro" id="IPR011249">
    <property type="entry name" value="Metalloenz_LuxS/M16"/>
</dbReference>
<evidence type="ECO:0000313" key="5">
    <source>
        <dbReference type="EMBL" id="SJZ86874.1"/>
    </source>
</evidence>
<dbReference type="Pfam" id="PF00675">
    <property type="entry name" value="Peptidase_M16"/>
    <property type="match status" value="1"/>
</dbReference>
<dbReference type="GO" id="GO:0004222">
    <property type="term" value="F:metalloendopeptidase activity"/>
    <property type="evidence" value="ECO:0007669"/>
    <property type="project" value="InterPro"/>
</dbReference>
<dbReference type="InterPro" id="IPR050361">
    <property type="entry name" value="MPP/UQCRC_Complex"/>
</dbReference>
<dbReference type="RefSeq" id="WP_078665235.1">
    <property type="nucleotide sequence ID" value="NZ_FUXM01000010.1"/>
</dbReference>
<evidence type="ECO:0000256" key="1">
    <source>
        <dbReference type="ARBA" id="ARBA00007261"/>
    </source>
</evidence>
<feature type="domain" description="Peptidase M16 N-terminal" evidence="3">
    <location>
        <begin position="12"/>
        <end position="159"/>
    </location>
</feature>
<dbReference type="OrthoDB" id="9811314at2"/>
<dbReference type="InterPro" id="IPR007863">
    <property type="entry name" value="Peptidase_M16_C"/>
</dbReference>
<dbReference type="InterPro" id="IPR011765">
    <property type="entry name" value="Pept_M16_N"/>
</dbReference>
<dbReference type="SUPFAM" id="SSF63411">
    <property type="entry name" value="LuxS/MPP-like metallohydrolase"/>
    <property type="match status" value="2"/>
</dbReference>